<comment type="caution">
    <text evidence="3">The sequence shown here is derived from an EMBL/GenBank/DDBJ whole genome shotgun (WGS) entry which is preliminary data.</text>
</comment>
<dbReference type="GO" id="GO:0008725">
    <property type="term" value="F:DNA-3-methyladenine glycosylase activity"/>
    <property type="evidence" value="ECO:0007669"/>
    <property type="project" value="InterPro"/>
</dbReference>
<keyword evidence="1" id="KW-0479">Metal-binding</keyword>
<dbReference type="GO" id="GO:0046872">
    <property type="term" value="F:metal ion binding"/>
    <property type="evidence" value="ECO:0007669"/>
    <property type="project" value="UniProtKB-KW"/>
</dbReference>
<feature type="region of interest" description="Disordered" evidence="2">
    <location>
        <begin position="1"/>
        <end position="45"/>
    </location>
</feature>
<feature type="binding site" evidence="1">
    <location>
        <position position="195"/>
    </location>
    <ligand>
        <name>Zn(2+)</name>
        <dbReference type="ChEBI" id="CHEBI:29105"/>
    </ligand>
</feature>
<name>A0A6G1E9R0_9ORYZ</name>
<dbReference type="Pfam" id="PF03352">
    <property type="entry name" value="Adenine_glyco"/>
    <property type="match status" value="1"/>
</dbReference>
<dbReference type="InterPro" id="IPR005019">
    <property type="entry name" value="Adenine_glyco"/>
</dbReference>
<dbReference type="PANTHER" id="PTHR31116:SF4">
    <property type="entry name" value="DNA GLYCOSYLASE SUPERFAMILY PROTEIN"/>
    <property type="match status" value="1"/>
</dbReference>
<sequence length="380" mass="40452">MCNSNVKSAGGVAQIDGRPVLQPAGNRVAAPDGARPLKKSLQKSLSMPASLDNAAAATTCTAAPENTRAAAASLLPPPTPASVNAKATRVAGAKAAGTKTAAAAAVGSLDRSRKPAKKAGAAVLPVVMFAGLEAYEPAGSIAAAQREHAALAQAQRKMRIAHYGRTASFSRVEGKVSATATGAAELVTSQDEKRCSFITPYTDSLYVAYHDEEWGVPVHDDELLFEMLTLSGVQVGADWTSILKRRHVYREAFSGFNVDAVAKYTEKQMASLSAEFGLDLGTIRGAVNNACRITEVRRDFGSFSKYVWTFVNNKPLSPSYKYSRKIPVKTSKSESISKDMVRRGFRFVGPTVIHSFMQAVGLTNDHLVSCPRHRVCSSSA</sequence>
<evidence type="ECO:0000256" key="2">
    <source>
        <dbReference type="SAM" id="MobiDB-lite"/>
    </source>
</evidence>
<keyword evidence="4" id="KW-1185">Reference proteome</keyword>
<dbReference type="InterPro" id="IPR011257">
    <property type="entry name" value="DNA_glycosylase"/>
</dbReference>
<dbReference type="Gene3D" id="1.10.340.30">
    <property type="entry name" value="Hypothetical protein, domain 2"/>
    <property type="match status" value="1"/>
</dbReference>
<reference evidence="3 4" key="1">
    <citation type="submission" date="2019-11" db="EMBL/GenBank/DDBJ databases">
        <title>Whole genome sequence of Oryza granulata.</title>
        <authorList>
            <person name="Li W."/>
        </authorList>
    </citation>
    <scope>NUCLEOTIDE SEQUENCE [LARGE SCALE GENOMIC DNA]</scope>
    <source>
        <strain evidence="4">cv. Menghai</strain>
        <tissue evidence="3">Leaf</tissue>
    </source>
</reference>
<dbReference type="GO" id="GO:0006284">
    <property type="term" value="P:base-excision repair"/>
    <property type="evidence" value="ECO:0007669"/>
    <property type="project" value="InterPro"/>
</dbReference>
<evidence type="ECO:0008006" key="5">
    <source>
        <dbReference type="Google" id="ProtNLM"/>
    </source>
</evidence>
<keyword evidence="1" id="KW-0862">Zinc</keyword>
<feature type="binding site" evidence="1">
    <location>
        <position position="370"/>
    </location>
    <ligand>
        <name>Zn(2+)</name>
        <dbReference type="ChEBI" id="CHEBI:29105"/>
    </ligand>
</feature>
<dbReference type="Proteomes" id="UP000479710">
    <property type="component" value="Unassembled WGS sequence"/>
</dbReference>
<dbReference type="EMBL" id="SPHZ02000004">
    <property type="protein sequence ID" value="KAF0921528.1"/>
    <property type="molecule type" value="Genomic_DNA"/>
</dbReference>
<evidence type="ECO:0000313" key="4">
    <source>
        <dbReference type="Proteomes" id="UP000479710"/>
    </source>
</evidence>
<dbReference type="OrthoDB" id="3941538at2759"/>
<feature type="binding site" evidence="1">
    <location>
        <position position="366"/>
    </location>
    <ligand>
        <name>Zn(2+)</name>
        <dbReference type="ChEBI" id="CHEBI:29105"/>
    </ligand>
</feature>
<gene>
    <name evidence="3" type="ORF">E2562_009269</name>
</gene>
<evidence type="ECO:0000256" key="1">
    <source>
        <dbReference type="PIRSR" id="PIRSR605019-1"/>
    </source>
</evidence>
<feature type="binding site" evidence="1">
    <location>
        <position position="210"/>
    </location>
    <ligand>
        <name>Zn(2+)</name>
        <dbReference type="ChEBI" id="CHEBI:29105"/>
    </ligand>
</feature>
<accession>A0A6G1E9R0</accession>
<proteinExistence type="predicted"/>
<dbReference type="AlphaFoldDB" id="A0A6G1E9R0"/>
<dbReference type="PANTHER" id="PTHR31116">
    <property type="entry name" value="OS04G0501200 PROTEIN"/>
    <property type="match status" value="1"/>
</dbReference>
<organism evidence="3 4">
    <name type="scientific">Oryza meyeriana var. granulata</name>
    <dbReference type="NCBI Taxonomy" id="110450"/>
    <lineage>
        <taxon>Eukaryota</taxon>
        <taxon>Viridiplantae</taxon>
        <taxon>Streptophyta</taxon>
        <taxon>Embryophyta</taxon>
        <taxon>Tracheophyta</taxon>
        <taxon>Spermatophyta</taxon>
        <taxon>Magnoliopsida</taxon>
        <taxon>Liliopsida</taxon>
        <taxon>Poales</taxon>
        <taxon>Poaceae</taxon>
        <taxon>BOP clade</taxon>
        <taxon>Oryzoideae</taxon>
        <taxon>Oryzeae</taxon>
        <taxon>Oryzinae</taxon>
        <taxon>Oryza</taxon>
        <taxon>Oryza meyeriana</taxon>
    </lineage>
</organism>
<evidence type="ECO:0000313" key="3">
    <source>
        <dbReference type="EMBL" id="KAF0921528.1"/>
    </source>
</evidence>
<protein>
    <recommendedName>
        <fullName evidence="5">DNA-3-methyladenine glycosylase I</fullName>
    </recommendedName>
</protein>
<dbReference type="SUPFAM" id="SSF48150">
    <property type="entry name" value="DNA-glycosylase"/>
    <property type="match status" value="1"/>
</dbReference>